<reference evidence="16 17" key="1">
    <citation type="submission" date="2016-04" db="EMBL/GenBank/DDBJ databases">
        <title>Genome sequence of Methanobrevibacter cuticularis DSM 11139.</title>
        <authorList>
            <person name="Poehlein A."/>
            <person name="Seedorf H."/>
            <person name="Daniel R."/>
        </authorList>
    </citation>
    <scope>NUCLEOTIDE SEQUENCE [LARGE SCALE GENOMIC DNA]</scope>
    <source>
        <strain evidence="16 17">DSM 11139</strain>
    </source>
</reference>
<keyword evidence="7 12" id="KW-0791">Threonine biosynthesis</keyword>
<dbReference type="InterPro" id="IPR026260">
    <property type="entry name" value="Thr_Synthase_bac/arc"/>
</dbReference>
<feature type="domain" description="Tryptophan synthase beta chain-like PALP" evidence="15">
    <location>
        <begin position="62"/>
        <end position="365"/>
    </location>
</feature>
<dbReference type="EC" id="4.2.3.1" evidence="4 11"/>
<protein>
    <recommendedName>
        <fullName evidence="5 11">Threonine synthase</fullName>
        <ecNumber evidence="4 11">4.2.3.1</ecNumber>
    </recommendedName>
</protein>
<evidence type="ECO:0000256" key="9">
    <source>
        <dbReference type="ARBA" id="ARBA00023239"/>
    </source>
</evidence>
<keyword evidence="17" id="KW-1185">Reference proteome</keyword>
<feature type="binding site" evidence="13">
    <location>
        <begin position="226"/>
        <end position="230"/>
    </location>
    <ligand>
        <name>pyridoxal 5'-phosphate</name>
        <dbReference type="ChEBI" id="CHEBI:597326"/>
    </ligand>
</feature>
<dbReference type="Gene3D" id="3.40.50.1100">
    <property type="match status" value="2"/>
</dbReference>
<evidence type="ECO:0000256" key="3">
    <source>
        <dbReference type="ARBA" id="ARBA00005517"/>
    </source>
</evidence>
<evidence type="ECO:0000313" key="16">
    <source>
        <dbReference type="EMBL" id="KZX17146.1"/>
    </source>
</evidence>
<evidence type="ECO:0000259" key="15">
    <source>
        <dbReference type="Pfam" id="PF00291"/>
    </source>
</evidence>
<dbReference type="AlphaFoldDB" id="A0A166EYN0"/>
<evidence type="ECO:0000256" key="8">
    <source>
        <dbReference type="ARBA" id="ARBA00022898"/>
    </source>
</evidence>
<accession>A0A166EYN0</accession>
<dbReference type="OrthoDB" id="6371at2157"/>
<evidence type="ECO:0000256" key="6">
    <source>
        <dbReference type="ARBA" id="ARBA00022605"/>
    </source>
</evidence>
<feature type="modified residue" description="N6-(pyridoxal phosphate)lysine" evidence="14">
    <location>
        <position position="99"/>
    </location>
</feature>
<comment type="function">
    <text evidence="12">Catalyzes the gamma-elimination of phosphate from L-phosphohomoserine and the beta-addition of water to produce L-threonine.</text>
</comment>
<dbReference type="GO" id="GO:0006565">
    <property type="term" value="P:L-serine catabolic process"/>
    <property type="evidence" value="ECO:0007669"/>
    <property type="project" value="TreeGrafter"/>
</dbReference>
<dbReference type="GO" id="GO:0006567">
    <property type="term" value="P:L-threonine catabolic process"/>
    <property type="evidence" value="ECO:0007669"/>
    <property type="project" value="TreeGrafter"/>
</dbReference>
<dbReference type="CDD" id="cd01563">
    <property type="entry name" value="Thr-synth_1"/>
    <property type="match status" value="1"/>
</dbReference>
<evidence type="ECO:0000256" key="14">
    <source>
        <dbReference type="PIRSR" id="PIRSR038945-2"/>
    </source>
</evidence>
<feature type="binding site" evidence="13">
    <location>
        <position position="125"/>
    </location>
    <ligand>
        <name>pyridoxal 5'-phosphate</name>
        <dbReference type="ChEBI" id="CHEBI:597326"/>
    </ligand>
</feature>
<evidence type="ECO:0000256" key="7">
    <source>
        <dbReference type="ARBA" id="ARBA00022697"/>
    </source>
</evidence>
<dbReference type="FunFam" id="3.40.50.1100:FF:000014">
    <property type="entry name" value="Threonine synthase"/>
    <property type="match status" value="1"/>
</dbReference>
<keyword evidence="9 12" id="KW-0456">Lyase</keyword>
<dbReference type="NCBIfam" id="TIGR00260">
    <property type="entry name" value="thrC"/>
    <property type="match status" value="1"/>
</dbReference>
<comment type="similarity">
    <text evidence="3 12">Belongs to the threonine synthase family.</text>
</comment>
<proteinExistence type="inferred from homology"/>
<feature type="binding site" evidence="13">
    <location>
        <position position="364"/>
    </location>
    <ligand>
        <name>pyridoxal 5'-phosphate</name>
        <dbReference type="ChEBI" id="CHEBI:597326"/>
    </ligand>
</feature>
<dbReference type="GO" id="GO:0004795">
    <property type="term" value="F:threonine synthase activity"/>
    <property type="evidence" value="ECO:0007669"/>
    <property type="project" value="UniProtKB-UniRule"/>
</dbReference>
<dbReference type="InterPro" id="IPR004450">
    <property type="entry name" value="Thr_synthase-like"/>
</dbReference>
<keyword evidence="6 12" id="KW-0028">Amino-acid biosynthesis</keyword>
<evidence type="ECO:0000256" key="2">
    <source>
        <dbReference type="ARBA" id="ARBA00004979"/>
    </source>
</evidence>
<organism evidence="16 17">
    <name type="scientific">Methanobrevibacter cuticularis</name>
    <dbReference type="NCBI Taxonomy" id="47311"/>
    <lineage>
        <taxon>Archaea</taxon>
        <taxon>Methanobacteriati</taxon>
        <taxon>Methanobacteriota</taxon>
        <taxon>Methanomada group</taxon>
        <taxon>Methanobacteria</taxon>
        <taxon>Methanobacteriales</taxon>
        <taxon>Methanobacteriaceae</taxon>
        <taxon>Methanobrevibacter</taxon>
    </lineage>
</organism>
<comment type="pathway">
    <text evidence="2 12">Amino-acid biosynthesis; L-threonine biosynthesis; L-threonine from L-aspartate: step 5/5.</text>
</comment>
<dbReference type="PANTHER" id="PTHR48078">
    <property type="entry name" value="THREONINE DEHYDRATASE, MITOCHONDRIAL-RELATED"/>
    <property type="match status" value="1"/>
</dbReference>
<dbReference type="UniPathway" id="UPA00050">
    <property type="reaction ID" value="UER00065"/>
</dbReference>
<evidence type="ECO:0000256" key="13">
    <source>
        <dbReference type="PIRSR" id="PIRSR038945-1"/>
    </source>
</evidence>
<dbReference type="PIRSF" id="PIRSF038945">
    <property type="entry name" value="Thr_synthase"/>
    <property type="match status" value="1"/>
</dbReference>
<dbReference type="InterPro" id="IPR001926">
    <property type="entry name" value="TrpB-like_PALP"/>
</dbReference>
<dbReference type="GO" id="GO:0009088">
    <property type="term" value="P:threonine biosynthetic process"/>
    <property type="evidence" value="ECO:0007669"/>
    <property type="project" value="UniProtKB-UniRule"/>
</dbReference>
<dbReference type="PROSITE" id="PS00165">
    <property type="entry name" value="DEHYDRATASE_SER_THR"/>
    <property type="match status" value="1"/>
</dbReference>
<dbReference type="GO" id="GO:0009097">
    <property type="term" value="P:isoleucine biosynthetic process"/>
    <property type="evidence" value="ECO:0007669"/>
    <property type="project" value="TreeGrafter"/>
</dbReference>
<comment type="cofactor">
    <cofactor evidence="1 12 13">
        <name>pyridoxal 5'-phosphate</name>
        <dbReference type="ChEBI" id="CHEBI:597326"/>
    </cofactor>
</comment>
<evidence type="ECO:0000313" key="17">
    <source>
        <dbReference type="Proteomes" id="UP000077275"/>
    </source>
</evidence>
<comment type="caution">
    <text evidence="16">The sequence shown here is derived from an EMBL/GenBank/DDBJ whole genome shotgun (WGS) entry which is preliminary data.</text>
</comment>
<evidence type="ECO:0000256" key="1">
    <source>
        <dbReference type="ARBA" id="ARBA00001933"/>
    </source>
</evidence>
<dbReference type="InterPro" id="IPR050147">
    <property type="entry name" value="Ser/Thr_Dehydratase"/>
</dbReference>
<dbReference type="Pfam" id="PF00291">
    <property type="entry name" value="PALP"/>
    <property type="match status" value="1"/>
</dbReference>
<dbReference type="PANTHER" id="PTHR48078:SF6">
    <property type="entry name" value="L-THREONINE DEHYDRATASE CATABOLIC TDCB"/>
    <property type="match status" value="1"/>
</dbReference>
<keyword evidence="8 12" id="KW-0663">Pyridoxal phosphate</keyword>
<dbReference type="GO" id="GO:0030170">
    <property type="term" value="F:pyridoxal phosphate binding"/>
    <property type="evidence" value="ECO:0007669"/>
    <property type="project" value="InterPro"/>
</dbReference>
<evidence type="ECO:0000256" key="5">
    <source>
        <dbReference type="ARBA" id="ARBA00018679"/>
    </source>
</evidence>
<dbReference type="Proteomes" id="UP000077275">
    <property type="component" value="Unassembled WGS sequence"/>
</dbReference>
<evidence type="ECO:0000256" key="10">
    <source>
        <dbReference type="ARBA" id="ARBA00049144"/>
    </source>
</evidence>
<dbReference type="EMBL" id="LWMW01000064">
    <property type="protein sequence ID" value="KZX17146.1"/>
    <property type="molecule type" value="Genomic_DNA"/>
</dbReference>
<dbReference type="GO" id="GO:0003941">
    <property type="term" value="F:L-serine ammonia-lyase activity"/>
    <property type="evidence" value="ECO:0007669"/>
    <property type="project" value="TreeGrafter"/>
</dbReference>
<gene>
    <name evidence="16" type="primary">thrC</name>
    <name evidence="16" type="ORF">MBCUT_03780</name>
</gene>
<dbReference type="NCBIfam" id="NF006050">
    <property type="entry name" value="PRK08197.1"/>
    <property type="match status" value="1"/>
</dbReference>
<dbReference type="PATRIC" id="fig|47311.3.peg.419"/>
<dbReference type="STRING" id="47311.MBCUT_03780"/>
<dbReference type="InterPro" id="IPR036052">
    <property type="entry name" value="TrpB-like_PALP_sf"/>
</dbReference>
<evidence type="ECO:0000256" key="4">
    <source>
        <dbReference type="ARBA" id="ARBA00013028"/>
    </source>
</evidence>
<comment type="catalytic activity">
    <reaction evidence="10 12">
        <text>O-phospho-L-homoserine + H2O = L-threonine + phosphate</text>
        <dbReference type="Rhea" id="RHEA:10840"/>
        <dbReference type="ChEBI" id="CHEBI:15377"/>
        <dbReference type="ChEBI" id="CHEBI:43474"/>
        <dbReference type="ChEBI" id="CHEBI:57590"/>
        <dbReference type="ChEBI" id="CHEBI:57926"/>
        <dbReference type="EC" id="4.2.3.1"/>
    </reaction>
</comment>
<dbReference type="SUPFAM" id="SSF53686">
    <property type="entry name" value="Tryptophan synthase beta subunit-like PLP-dependent enzymes"/>
    <property type="match status" value="1"/>
</dbReference>
<dbReference type="RefSeq" id="WP_067258246.1">
    <property type="nucleotide sequence ID" value="NZ_LWMW01000064.1"/>
</dbReference>
<dbReference type="InterPro" id="IPR000634">
    <property type="entry name" value="Ser/Thr_deHydtase_PyrdxlP-BS"/>
</dbReference>
<evidence type="ECO:0000256" key="12">
    <source>
        <dbReference type="PIRNR" id="PIRNR038945"/>
    </source>
</evidence>
<sequence length="399" mass="42747">MIECVSCKAKYDSDEIIYTCEKCGAVLEVVVDVDVSKETFDCRKDTLWKYKEFMPVDESKIVSLDEGGTPFCKCEKLGKDLGVELYVKVEGSNPTGSFKDRGMSVGMTKAMELGVDTVGCASTGNTSASLAAYAARAGLRCIVLLPSGKVALGKLAQAMFHGAEVLSVNGNFDEALDAVTQLALEKHLYLLNSINPYRLEGQKSIGFEIVHELGWNSPDRIILPVGNAGNISAIWKGITEFHNAGYISNKPMMTGIQAEGASPIADAFRKNAMDIIPVKNPETIATAIRIGAPVSSIKALRAIYDSNGYSETVTDDEILAAQLELARKEGIGVEPASAASIAGLKKLVNDGIVDKGEQVVCVVTGHLLKDPNTAIEASTEPIEIEADVEQLKNILLKNK</sequence>
<evidence type="ECO:0000256" key="11">
    <source>
        <dbReference type="NCBIfam" id="TIGR00260"/>
    </source>
</evidence>
<dbReference type="GO" id="GO:0004794">
    <property type="term" value="F:threonine deaminase activity"/>
    <property type="evidence" value="ECO:0007669"/>
    <property type="project" value="TreeGrafter"/>
</dbReference>
<name>A0A166EYN0_9EURY</name>